<sequence length="119" mass="13172">MRVDDTEVTITYGRIGEQGQVRSATFADHAKALKAAEKKIGEKVRKGYAPAVRGVRGRRAVSRREIVSTGSTAHQAPVLWRFERHRQSRAAAGGQGSEGRRALRRDRSGMEKHRPPGRA</sequence>
<feature type="compositionally biased region" description="Basic and acidic residues" evidence="1">
    <location>
        <begin position="98"/>
        <end position="119"/>
    </location>
</feature>
<keyword evidence="4" id="KW-1185">Reference proteome</keyword>
<dbReference type="Proteomes" id="UP000547510">
    <property type="component" value="Unassembled WGS sequence"/>
</dbReference>
<feature type="region of interest" description="Disordered" evidence="1">
    <location>
        <begin position="85"/>
        <end position="119"/>
    </location>
</feature>
<dbReference type="InterPro" id="IPR008893">
    <property type="entry name" value="WGR_domain"/>
</dbReference>
<dbReference type="Gene3D" id="2.20.140.10">
    <property type="entry name" value="WGR domain"/>
    <property type="match status" value="1"/>
</dbReference>
<comment type="caution">
    <text evidence="3">The sequence shown here is derived from an EMBL/GenBank/DDBJ whole genome shotgun (WGS) entry which is preliminary data.</text>
</comment>
<dbReference type="Pfam" id="PF05406">
    <property type="entry name" value="WGR"/>
    <property type="match status" value="1"/>
</dbReference>
<dbReference type="GO" id="GO:0003677">
    <property type="term" value="F:DNA binding"/>
    <property type="evidence" value="ECO:0007669"/>
    <property type="project" value="UniProtKB-KW"/>
</dbReference>
<evidence type="ECO:0000259" key="2">
    <source>
        <dbReference type="PROSITE" id="PS51977"/>
    </source>
</evidence>
<dbReference type="RefSeq" id="WP_312865181.1">
    <property type="nucleotide sequence ID" value="NZ_JACHJN010000012.1"/>
</dbReference>
<feature type="domain" description="WGR" evidence="2">
    <location>
        <begin position="1"/>
        <end position="61"/>
    </location>
</feature>
<dbReference type="InterPro" id="IPR036930">
    <property type="entry name" value="WGR_dom_sf"/>
</dbReference>
<dbReference type="SMART" id="SM00773">
    <property type="entry name" value="WGR"/>
    <property type="match status" value="1"/>
</dbReference>
<gene>
    <name evidence="3" type="ORF">FHS29_006378</name>
</gene>
<protein>
    <submittedName>
        <fullName evidence="3">Putative DNA-binding WGR domain protein</fullName>
    </submittedName>
</protein>
<name>A0A841CUQ4_9PSEU</name>
<accession>A0A841CUQ4</accession>
<keyword evidence="3" id="KW-0238">DNA-binding</keyword>
<dbReference type="SUPFAM" id="SSF142921">
    <property type="entry name" value="WGR domain-like"/>
    <property type="match status" value="1"/>
</dbReference>
<evidence type="ECO:0000313" key="3">
    <source>
        <dbReference type="EMBL" id="MBB5959757.1"/>
    </source>
</evidence>
<evidence type="ECO:0000313" key="4">
    <source>
        <dbReference type="Proteomes" id="UP000547510"/>
    </source>
</evidence>
<dbReference type="PROSITE" id="PS51977">
    <property type="entry name" value="WGR"/>
    <property type="match status" value="1"/>
</dbReference>
<evidence type="ECO:0000256" key="1">
    <source>
        <dbReference type="SAM" id="MobiDB-lite"/>
    </source>
</evidence>
<dbReference type="EMBL" id="JACHJN010000012">
    <property type="protein sequence ID" value="MBB5959757.1"/>
    <property type="molecule type" value="Genomic_DNA"/>
</dbReference>
<reference evidence="3 4" key="1">
    <citation type="submission" date="2020-08" db="EMBL/GenBank/DDBJ databases">
        <title>Genomic Encyclopedia of Type Strains, Phase III (KMG-III): the genomes of soil and plant-associated and newly described type strains.</title>
        <authorList>
            <person name="Whitman W."/>
        </authorList>
    </citation>
    <scope>NUCLEOTIDE SEQUENCE [LARGE SCALE GENOMIC DNA]</scope>
    <source>
        <strain evidence="3 4">CECT 8640</strain>
    </source>
</reference>
<organism evidence="3 4">
    <name type="scientific">Saccharothrix tamanrassetensis</name>
    <dbReference type="NCBI Taxonomy" id="1051531"/>
    <lineage>
        <taxon>Bacteria</taxon>
        <taxon>Bacillati</taxon>
        <taxon>Actinomycetota</taxon>
        <taxon>Actinomycetes</taxon>
        <taxon>Pseudonocardiales</taxon>
        <taxon>Pseudonocardiaceae</taxon>
        <taxon>Saccharothrix</taxon>
    </lineage>
</organism>
<dbReference type="AlphaFoldDB" id="A0A841CUQ4"/>
<proteinExistence type="predicted"/>